<name>A0ABP9UT70_9BACT</name>
<evidence type="ECO:0000313" key="1">
    <source>
        <dbReference type="EMBL" id="GAA5483541.1"/>
    </source>
</evidence>
<organism evidence="1 2">
    <name type="scientific">Haloferula sargassicola</name>
    <dbReference type="NCBI Taxonomy" id="490096"/>
    <lineage>
        <taxon>Bacteria</taxon>
        <taxon>Pseudomonadati</taxon>
        <taxon>Verrucomicrobiota</taxon>
        <taxon>Verrucomicrobiia</taxon>
        <taxon>Verrucomicrobiales</taxon>
        <taxon>Verrucomicrobiaceae</taxon>
        <taxon>Haloferula</taxon>
    </lineage>
</organism>
<dbReference type="EMBL" id="BAABRI010000015">
    <property type="protein sequence ID" value="GAA5483541.1"/>
    <property type="molecule type" value="Genomic_DNA"/>
</dbReference>
<dbReference type="Gene3D" id="3.40.630.10">
    <property type="entry name" value="Zn peptidases"/>
    <property type="match status" value="1"/>
</dbReference>
<keyword evidence="2" id="KW-1185">Reference proteome</keyword>
<proteinExistence type="predicted"/>
<protein>
    <submittedName>
        <fullName evidence="1">Uncharacterized protein</fullName>
    </submittedName>
</protein>
<comment type="caution">
    <text evidence="1">The sequence shown here is derived from an EMBL/GenBank/DDBJ whole genome shotgun (WGS) entry which is preliminary data.</text>
</comment>
<dbReference type="Proteomes" id="UP001476282">
    <property type="component" value="Unassembled WGS sequence"/>
</dbReference>
<reference evidence="1 2" key="1">
    <citation type="submission" date="2024-02" db="EMBL/GenBank/DDBJ databases">
        <title>Haloferula sargassicola NBRC 104335.</title>
        <authorList>
            <person name="Ichikawa N."/>
            <person name="Katano-Makiyama Y."/>
            <person name="Hidaka K."/>
        </authorList>
    </citation>
    <scope>NUCLEOTIDE SEQUENCE [LARGE SCALE GENOMIC DNA]</scope>
    <source>
        <strain evidence="1 2">NBRC 104335</strain>
    </source>
</reference>
<dbReference type="RefSeq" id="WP_353567651.1">
    <property type="nucleotide sequence ID" value="NZ_BAABRI010000015.1"/>
</dbReference>
<evidence type="ECO:0000313" key="2">
    <source>
        <dbReference type="Proteomes" id="UP001476282"/>
    </source>
</evidence>
<accession>A0ABP9UT70</accession>
<sequence>MAVLLVGFPLGLILTSLIAWWSWHERGGEKVEVHRFTLPIEAESLAADLEKIRRFATPRHLGSPAGELGLTRMAAMIEGTLGPSNAGYEIQRLPGAAQGEWPILIASLEGGEGQALWVATGYDLEPGSEDHSGVATLMAIAGAMAGETPARPVKFCFLPHVRQESPAREETLSRWQRRRAGKGQVLWVESAGLPLEVFAAGETGLLRQWMQGKPQFRWFDQRPDQRPKSIPEGVDFAVTGGGTGEPVKTAEAMANLVRFLSKL</sequence>
<gene>
    <name evidence="1" type="ORF">Hsar01_02775</name>
</gene>
<dbReference type="SUPFAM" id="SSF53187">
    <property type="entry name" value="Zn-dependent exopeptidases"/>
    <property type="match status" value="1"/>
</dbReference>